<evidence type="ECO:0000259" key="6">
    <source>
        <dbReference type="PROSITE" id="PS50089"/>
    </source>
</evidence>
<evidence type="ECO:0000313" key="7">
    <source>
        <dbReference type="EMBL" id="CAF5204007.1"/>
    </source>
</evidence>
<keyword evidence="3" id="KW-0862">Zinc</keyword>
<dbReference type="InterPro" id="IPR013083">
    <property type="entry name" value="Znf_RING/FYVE/PHD"/>
</dbReference>
<evidence type="ECO:0000256" key="1">
    <source>
        <dbReference type="ARBA" id="ARBA00022723"/>
    </source>
</evidence>
<feature type="region of interest" description="Disordered" evidence="5">
    <location>
        <begin position="45"/>
        <end position="102"/>
    </location>
</feature>
<dbReference type="Proteomes" id="UP000681720">
    <property type="component" value="Unassembled WGS sequence"/>
</dbReference>
<dbReference type="PANTHER" id="PTHR22763:SF184">
    <property type="entry name" value="E3 UBIQUITIN-PROTEIN LIGASE SYNOVIOLIN"/>
    <property type="match status" value="1"/>
</dbReference>
<dbReference type="InterPro" id="IPR050731">
    <property type="entry name" value="HRD1_E3_ubiq-ligases"/>
</dbReference>
<name>A0A8S3IQZ2_9BILA</name>
<dbReference type="GO" id="GO:0008270">
    <property type="term" value="F:zinc ion binding"/>
    <property type="evidence" value="ECO:0007669"/>
    <property type="project" value="UniProtKB-KW"/>
</dbReference>
<dbReference type="PANTHER" id="PTHR22763">
    <property type="entry name" value="RING ZINC FINGER PROTEIN"/>
    <property type="match status" value="1"/>
</dbReference>
<keyword evidence="1" id="KW-0479">Metal-binding</keyword>
<dbReference type="SUPFAM" id="SSF57850">
    <property type="entry name" value="RING/U-box"/>
    <property type="match status" value="1"/>
</dbReference>
<dbReference type="GO" id="GO:0036503">
    <property type="term" value="P:ERAD pathway"/>
    <property type="evidence" value="ECO:0007669"/>
    <property type="project" value="TreeGrafter"/>
</dbReference>
<dbReference type="Pfam" id="PF13639">
    <property type="entry name" value="zf-RING_2"/>
    <property type="match status" value="1"/>
</dbReference>
<dbReference type="PROSITE" id="PS50089">
    <property type="entry name" value="ZF_RING_2"/>
    <property type="match status" value="1"/>
</dbReference>
<dbReference type="GO" id="GO:0061630">
    <property type="term" value="F:ubiquitin protein ligase activity"/>
    <property type="evidence" value="ECO:0007669"/>
    <property type="project" value="UniProtKB-EC"/>
</dbReference>
<dbReference type="EMBL" id="CAJOBJ010347812">
    <property type="protein sequence ID" value="CAF5204007.1"/>
    <property type="molecule type" value="Genomic_DNA"/>
</dbReference>
<protein>
    <recommendedName>
        <fullName evidence="6">RING-type domain-containing protein</fullName>
    </recommendedName>
</protein>
<dbReference type="GO" id="GO:0005789">
    <property type="term" value="C:endoplasmic reticulum membrane"/>
    <property type="evidence" value="ECO:0007669"/>
    <property type="project" value="UniProtKB-SubCell"/>
</dbReference>
<gene>
    <name evidence="7" type="ORF">GIL414_LOCUS77507</name>
</gene>
<comment type="caution">
    <text evidence="7">The sequence shown here is derived from an EMBL/GenBank/DDBJ whole genome shotgun (WGS) entry which is preliminary data.</text>
</comment>
<feature type="compositionally biased region" description="Low complexity" evidence="5">
    <location>
        <begin position="92"/>
        <end position="102"/>
    </location>
</feature>
<evidence type="ECO:0000313" key="8">
    <source>
        <dbReference type="Proteomes" id="UP000681720"/>
    </source>
</evidence>
<sequence length="193" mass="20914">MQVQQSIKRLDCQHIFHKNCLRSWFQRQQACPICRTTVLRSRVPGTPNMPAGAAAAAAAATPQQQTQTPNAGASPTGTTSPSSSTMPPPPSTSTSPMFNFPPFNPTTAQNASSVTMSQMPFNSFPMVLPPFAFPPPPLPPLNFAGMSEVAIRAMEGTELAHVQTRIQCLRNVRSLLDASIIQMEQYMNIVSTQ</sequence>
<evidence type="ECO:0000256" key="5">
    <source>
        <dbReference type="SAM" id="MobiDB-lite"/>
    </source>
</evidence>
<dbReference type="GO" id="GO:0043161">
    <property type="term" value="P:proteasome-mediated ubiquitin-dependent protein catabolic process"/>
    <property type="evidence" value="ECO:0007669"/>
    <property type="project" value="TreeGrafter"/>
</dbReference>
<evidence type="ECO:0000256" key="2">
    <source>
        <dbReference type="ARBA" id="ARBA00022771"/>
    </source>
</evidence>
<evidence type="ECO:0000256" key="3">
    <source>
        <dbReference type="ARBA" id="ARBA00022833"/>
    </source>
</evidence>
<dbReference type="InterPro" id="IPR001841">
    <property type="entry name" value="Znf_RING"/>
</dbReference>
<keyword evidence="2 4" id="KW-0863">Zinc-finger</keyword>
<dbReference type="Gene3D" id="3.30.40.10">
    <property type="entry name" value="Zinc/RING finger domain, C3HC4 (zinc finger)"/>
    <property type="match status" value="1"/>
</dbReference>
<feature type="compositionally biased region" description="Low complexity" evidence="5">
    <location>
        <begin position="45"/>
        <end position="85"/>
    </location>
</feature>
<reference evidence="7" key="1">
    <citation type="submission" date="2021-02" db="EMBL/GenBank/DDBJ databases">
        <authorList>
            <person name="Nowell W R."/>
        </authorList>
    </citation>
    <scope>NUCLEOTIDE SEQUENCE</scope>
</reference>
<feature type="non-terminal residue" evidence="7">
    <location>
        <position position="1"/>
    </location>
</feature>
<organism evidence="7 8">
    <name type="scientific">Rotaria magnacalcarata</name>
    <dbReference type="NCBI Taxonomy" id="392030"/>
    <lineage>
        <taxon>Eukaryota</taxon>
        <taxon>Metazoa</taxon>
        <taxon>Spiralia</taxon>
        <taxon>Gnathifera</taxon>
        <taxon>Rotifera</taxon>
        <taxon>Eurotatoria</taxon>
        <taxon>Bdelloidea</taxon>
        <taxon>Philodinida</taxon>
        <taxon>Philodinidae</taxon>
        <taxon>Rotaria</taxon>
    </lineage>
</organism>
<accession>A0A8S3IQZ2</accession>
<feature type="domain" description="RING-type" evidence="6">
    <location>
        <begin position="10"/>
        <end position="35"/>
    </location>
</feature>
<dbReference type="AlphaFoldDB" id="A0A8S3IQZ2"/>
<proteinExistence type="predicted"/>
<evidence type="ECO:0000256" key="4">
    <source>
        <dbReference type="PROSITE-ProRule" id="PRU00175"/>
    </source>
</evidence>